<dbReference type="EMBL" id="JBFOLJ010000009">
    <property type="protein sequence ID" value="KAL2508834.1"/>
    <property type="molecule type" value="Genomic_DNA"/>
</dbReference>
<dbReference type="PANTHER" id="PTHR18952:SF236">
    <property type="entry name" value="ALPHA CARBONIC ANHYDRASE 1, CHLOROPLASTIC"/>
    <property type="match status" value="1"/>
</dbReference>
<dbReference type="InterPro" id="IPR023561">
    <property type="entry name" value="Carbonic_anhydrase_a-class"/>
</dbReference>
<feature type="domain" description="Alpha-carbonic anhydrase" evidence="1">
    <location>
        <begin position="13"/>
        <end position="123"/>
    </location>
</feature>
<evidence type="ECO:0000313" key="3">
    <source>
        <dbReference type="Proteomes" id="UP001604277"/>
    </source>
</evidence>
<dbReference type="PANTHER" id="PTHR18952">
    <property type="entry name" value="CARBONIC ANHYDRASE"/>
    <property type="match status" value="1"/>
</dbReference>
<organism evidence="2 3">
    <name type="scientific">Forsythia ovata</name>
    <dbReference type="NCBI Taxonomy" id="205694"/>
    <lineage>
        <taxon>Eukaryota</taxon>
        <taxon>Viridiplantae</taxon>
        <taxon>Streptophyta</taxon>
        <taxon>Embryophyta</taxon>
        <taxon>Tracheophyta</taxon>
        <taxon>Spermatophyta</taxon>
        <taxon>Magnoliopsida</taxon>
        <taxon>eudicotyledons</taxon>
        <taxon>Gunneridae</taxon>
        <taxon>Pentapetalae</taxon>
        <taxon>asterids</taxon>
        <taxon>lamiids</taxon>
        <taxon>Lamiales</taxon>
        <taxon>Oleaceae</taxon>
        <taxon>Forsythieae</taxon>
        <taxon>Forsythia</taxon>
    </lineage>
</organism>
<dbReference type="Gene3D" id="3.10.200.10">
    <property type="entry name" value="Alpha carbonic anhydrase"/>
    <property type="match status" value="1"/>
</dbReference>
<dbReference type="AlphaFoldDB" id="A0ABD1T7X9"/>
<dbReference type="InterPro" id="IPR001148">
    <property type="entry name" value="CA_dom"/>
</dbReference>
<proteinExistence type="predicted"/>
<protein>
    <submittedName>
        <fullName evidence="2">Alpha-carbonic anhydrase domain-containing protein</fullName>
    </submittedName>
</protein>
<dbReference type="SUPFAM" id="SSF51069">
    <property type="entry name" value="Carbonic anhydrase"/>
    <property type="match status" value="1"/>
</dbReference>
<name>A0ABD1T7X9_9LAMI</name>
<dbReference type="Pfam" id="PF00194">
    <property type="entry name" value="Carb_anhydrase"/>
    <property type="match status" value="1"/>
</dbReference>
<gene>
    <name evidence="2" type="ORF">Fot_32481</name>
</gene>
<dbReference type="PROSITE" id="PS51144">
    <property type="entry name" value="ALPHA_CA_2"/>
    <property type="match status" value="1"/>
</dbReference>
<evidence type="ECO:0000259" key="1">
    <source>
        <dbReference type="PROSITE" id="PS51144"/>
    </source>
</evidence>
<dbReference type="InterPro" id="IPR036398">
    <property type="entry name" value="CA_dom_sf"/>
</dbReference>
<accession>A0ABD1T7X9</accession>
<reference evidence="3" key="1">
    <citation type="submission" date="2024-07" db="EMBL/GenBank/DDBJ databases">
        <title>Two chromosome-level genome assemblies of Korean endemic species Abeliophyllum distichum and Forsythia ovata (Oleaceae).</title>
        <authorList>
            <person name="Jang H."/>
        </authorList>
    </citation>
    <scope>NUCLEOTIDE SEQUENCE [LARGE SCALE GENOMIC DNA]</scope>
</reference>
<comment type="caution">
    <text evidence="2">The sequence shown here is derived from an EMBL/GenBank/DDBJ whole genome shotgun (WGS) entry which is preliminary data.</text>
</comment>
<evidence type="ECO:0000313" key="2">
    <source>
        <dbReference type="EMBL" id="KAL2508834.1"/>
    </source>
</evidence>
<dbReference type="Proteomes" id="UP001604277">
    <property type="component" value="Unassembled WGS sequence"/>
</dbReference>
<sequence length="123" mass="14135">MRQYVFVQVGGRIQFSYWGARGPYNWGRLSSKFDKCSNGKSQSPIDIVKHKAVINNKLKPLIRDYKSAINVTLLNYGFTIGVRHISREQVEALKAPLYTGCKKNSRPVQPMNGRHVELYKKLH</sequence>
<keyword evidence="3" id="KW-1185">Reference proteome</keyword>